<dbReference type="InterPro" id="IPR006638">
    <property type="entry name" value="Elp3/MiaA/NifB-like_rSAM"/>
</dbReference>
<sequence length="393" mass="43217">MSRKTFSLAELEELLLGHWPGGDAALAARARQVMAEEVGEEVRLRGLLEFSNRCASDCYYCGIRRSSDTDDGGHPLVRFDLTEEAILEGAQLCLQEGYGSMTLQAGERRDRAFIDFVEGVLRKIKEETVTPDLPRGLGITLSVGEQTRETYARFFDAGAHRYLLRVETSDPRLFARLHPPEQTLERRIRALEDLKATGFQVGTGVMIGIPGQTARDLARDILFFRKIDADMIGMGPYIEAAGSARQEMLHRGLLPESSPPERLRLSLRMIAATRLALRDVNIAAATALQALSPTGREQGLAFGANVLMPIVTPGGQRKAYQLYQGKPCVEETARECIACTPRRAAWARRPVSYHSWGDAPHARRKPETASGTPPPARSGTTGATKAFAERSPS</sequence>
<dbReference type="InterPro" id="IPR007197">
    <property type="entry name" value="rSAM"/>
</dbReference>
<keyword evidence="5" id="KW-0411">Iron-sulfur</keyword>
<evidence type="ECO:0000256" key="5">
    <source>
        <dbReference type="ARBA" id="ARBA00023014"/>
    </source>
</evidence>
<keyword evidence="2" id="KW-0949">S-adenosyl-L-methionine</keyword>
<accession>A0A2S4K1H3</accession>
<feature type="domain" description="Radical SAM core" evidence="7">
    <location>
        <begin position="40"/>
        <end position="276"/>
    </location>
</feature>
<dbReference type="SUPFAM" id="SSF102114">
    <property type="entry name" value="Radical SAM enzymes"/>
    <property type="match status" value="1"/>
</dbReference>
<reference evidence="9" key="1">
    <citation type="submission" date="2015-12" db="EMBL/GenBank/DDBJ databases">
        <authorList>
            <person name="Lodha T.D."/>
            <person name="Chintalapati S."/>
            <person name="Chintalapati V.R."/>
            <person name="Sravanthi T."/>
        </authorList>
    </citation>
    <scope>NUCLEOTIDE SEQUENCE [LARGE SCALE GENOMIC DNA]</scope>
    <source>
        <strain evidence="9">JC133</strain>
    </source>
</reference>
<dbReference type="GO" id="GO:0046872">
    <property type="term" value="F:metal ion binding"/>
    <property type="evidence" value="ECO:0007669"/>
    <property type="project" value="UniProtKB-KW"/>
</dbReference>
<evidence type="ECO:0000313" key="9">
    <source>
        <dbReference type="Proteomes" id="UP000237350"/>
    </source>
</evidence>
<proteinExistence type="predicted"/>
<dbReference type="Pfam" id="PF04055">
    <property type="entry name" value="Radical_SAM"/>
    <property type="match status" value="1"/>
</dbReference>
<dbReference type="PANTHER" id="PTHR43726">
    <property type="entry name" value="3-METHYLORNITHINE SYNTHASE"/>
    <property type="match status" value="1"/>
</dbReference>
<dbReference type="EMBL" id="LPWH01000001">
    <property type="protein sequence ID" value="POR05614.1"/>
    <property type="molecule type" value="Genomic_DNA"/>
</dbReference>
<dbReference type="SMART" id="SM00729">
    <property type="entry name" value="Elp3"/>
    <property type="match status" value="1"/>
</dbReference>
<dbReference type="OrthoDB" id="9775764at2"/>
<feature type="region of interest" description="Disordered" evidence="6">
    <location>
        <begin position="355"/>
        <end position="393"/>
    </location>
</feature>
<dbReference type="GO" id="GO:0016740">
    <property type="term" value="F:transferase activity"/>
    <property type="evidence" value="ECO:0007669"/>
    <property type="project" value="TreeGrafter"/>
</dbReference>
<protein>
    <submittedName>
        <fullName evidence="8">[FeFe] hydrogenase H-cluster radical SAM maturase HydE</fullName>
    </submittedName>
</protein>
<dbReference type="GO" id="GO:0051536">
    <property type="term" value="F:iron-sulfur cluster binding"/>
    <property type="evidence" value="ECO:0007669"/>
    <property type="project" value="UniProtKB-KW"/>
</dbReference>
<organism evidence="8 9">
    <name type="scientific">Alkalispirochaeta sphaeroplastigenens</name>
    <dbReference type="NCBI Taxonomy" id="1187066"/>
    <lineage>
        <taxon>Bacteria</taxon>
        <taxon>Pseudomonadati</taxon>
        <taxon>Spirochaetota</taxon>
        <taxon>Spirochaetia</taxon>
        <taxon>Spirochaetales</taxon>
        <taxon>Spirochaetaceae</taxon>
        <taxon>Alkalispirochaeta</taxon>
    </lineage>
</organism>
<dbReference type="InterPro" id="IPR024021">
    <property type="entry name" value="FeFe-hyd_HydE_rSAM"/>
</dbReference>
<evidence type="ECO:0000259" key="7">
    <source>
        <dbReference type="PROSITE" id="PS51918"/>
    </source>
</evidence>
<dbReference type="SFLD" id="SFLDG01060">
    <property type="entry name" value="BATS_domain_containing"/>
    <property type="match status" value="1"/>
</dbReference>
<keyword evidence="9" id="KW-1185">Reference proteome</keyword>
<dbReference type="SFLD" id="SFLDS00029">
    <property type="entry name" value="Radical_SAM"/>
    <property type="match status" value="1"/>
</dbReference>
<comment type="cofactor">
    <cofactor evidence="1">
        <name>[4Fe-4S] cluster</name>
        <dbReference type="ChEBI" id="CHEBI:49883"/>
    </cofactor>
</comment>
<dbReference type="NCBIfam" id="TIGR03956">
    <property type="entry name" value="rSAM_HydE"/>
    <property type="match status" value="1"/>
</dbReference>
<evidence type="ECO:0000256" key="1">
    <source>
        <dbReference type="ARBA" id="ARBA00001966"/>
    </source>
</evidence>
<dbReference type="InterPro" id="IPR058240">
    <property type="entry name" value="rSAM_sf"/>
</dbReference>
<dbReference type="Proteomes" id="UP000237350">
    <property type="component" value="Unassembled WGS sequence"/>
</dbReference>
<dbReference type="InterPro" id="IPR034422">
    <property type="entry name" value="HydE/PylB-like"/>
</dbReference>
<dbReference type="PROSITE" id="PS51918">
    <property type="entry name" value="RADICAL_SAM"/>
    <property type="match status" value="1"/>
</dbReference>
<evidence type="ECO:0000256" key="6">
    <source>
        <dbReference type="SAM" id="MobiDB-lite"/>
    </source>
</evidence>
<dbReference type="InterPro" id="IPR013785">
    <property type="entry name" value="Aldolase_TIM"/>
</dbReference>
<evidence type="ECO:0000256" key="3">
    <source>
        <dbReference type="ARBA" id="ARBA00022723"/>
    </source>
</evidence>
<dbReference type="PANTHER" id="PTHR43726:SF1">
    <property type="entry name" value="BIOTIN SYNTHASE"/>
    <property type="match status" value="1"/>
</dbReference>
<dbReference type="SFLD" id="SFLDG01280">
    <property type="entry name" value="HydE/PylB-like"/>
    <property type="match status" value="1"/>
</dbReference>
<evidence type="ECO:0000256" key="2">
    <source>
        <dbReference type="ARBA" id="ARBA00022691"/>
    </source>
</evidence>
<dbReference type="CDD" id="cd01335">
    <property type="entry name" value="Radical_SAM"/>
    <property type="match status" value="1"/>
</dbReference>
<gene>
    <name evidence="8" type="ORF">AU468_00095</name>
</gene>
<dbReference type="AlphaFoldDB" id="A0A2S4K1H3"/>
<evidence type="ECO:0000256" key="4">
    <source>
        <dbReference type="ARBA" id="ARBA00023004"/>
    </source>
</evidence>
<keyword evidence="3" id="KW-0479">Metal-binding</keyword>
<comment type="caution">
    <text evidence="8">The sequence shown here is derived from an EMBL/GenBank/DDBJ whole genome shotgun (WGS) entry which is preliminary data.</text>
</comment>
<evidence type="ECO:0000313" key="8">
    <source>
        <dbReference type="EMBL" id="POR05614.1"/>
    </source>
</evidence>
<dbReference type="Gene3D" id="3.20.20.70">
    <property type="entry name" value="Aldolase class I"/>
    <property type="match status" value="1"/>
</dbReference>
<name>A0A2S4K1H3_9SPIO</name>
<keyword evidence="4" id="KW-0408">Iron</keyword>